<proteinExistence type="predicted"/>
<comment type="caution">
    <text evidence="1">The sequence shown here is derived from an EMBL/GenBank/DDBJ whole genome shotgun (WGS) entry which is preliminary data.</text>
</comment>
<dbReference type="Proteomes" id="UP000178302">
    <property type="component" value="Unassembled WGS sequence"/>
</dbReference>
<gene>
    <name evidence="1" type="ORF">A2909_01710</name>
</gene>
<accession>A0A1G2LRE4</accession>
<evidence type="ECO:0000313" key="1">
    <source>
        <dbReference type="EMBL" id="OHA13371.1"/>
    </source>
</evidence>
<evidence type="ECO:0000313" key="2">
    <source>
        <dbReference type="Proteomes" id="UP000178302"/>
    </source>
</evidence>
<dbReference type="EMBL" id="MHQZ01000036">
    <property type="protein sequence ID" value="OHA13371.1"/>
    <property type="molecule type" value="Genomic_DNA"/>
</dbReference>
<dbReference type="AlphaFoldDB" id="A0A1G2LRE4"/>
<name>A0A1G2LRE4_9BACT</name>
<protein>
    <submittedName>
        <fullName evidence="1">Uncharacterized protein</fullName>
    </submittedName>
</protein>
<organism evidence="1 2">
    <name type="scientific">Candidatus Tagabacteria bacterium RIFCSPLOWO2_01_FULL_39_11</name>
    <dbReference type="NCBI Taxonomy" id="1802295"/>
    <lineage>
        <taxon>Bacteria</taxon>
        <taxon>Candidatus Tagaibacteriota</taxon>
    </lineage>
</organism>
<sequence>MTFFITTFILSGVGIAAILSRQALKIRKLSDRKLKSKVLLNADFFKKILEYYFVPIYNFWDMKIVPKIYHRGEKTTHRIRLYMLKAERKLLNFTYYIKGKREIKTNGTTSEFIRNLNDKIKK</sequence>
<reference evidence="1 2" key="1">
    <citation type="journal article" date="2016" name="Nat. Commun.">
        <title>Thousands of microbial genomes shed light on interconnected biogeochemical processes in an aquifer system.</title>
        <authorList>
            <person name="Anantharaman K."/>
            <person name="Brown C.T."/>
            <person name="Hug L.A."/>
            <person name="Sharon I."/>
            <person name="Castelle C.J."/>
            <person name="Probst A.J."/>
            <person name="Thomas B.C."/>
            <person name="Singh A."/>
            <person name="Wilkins M.J."/>
            <person name="Karaoz U."/>
            <person name="Brodie E.L."/>
            <person name="Williams K.H."/>
            <person name="Hubbard S.S."/>
            <person name="Banfield J.F."/>
        </authorList>
    </citation>
    <scope>NUCLEOTIDE SEQUENCE [LARGE SCALE GENOMIC DNA]</scope>
</reference>